<evidence type="ECO:0000313" key="2">
    <source>
        <dbReference type="EMBL" id="TFZ40021.1"/>
    </source>
</evidence>
<dbReference type="Gene3D" id="3.80.30.20">
    <property type="entry name" value="tm_1862 like domain"/>
    <property type="match status" value="1"/>
</dbReference>
<accession>A0A4Z0D2Q1</accession>
<dbReference type="Pfam" id="PF04055">
    <property type="entry name" value="Radical_SAM"/>
    <property type="match status" value="1"/>
</dbReference>
<reference evidence="2 3" key="1">
    <citation type="submission" date="2019-03" db="EMBL/GenBank/DDBJ databases">
        <title>Draft genome sequence data and analysis of a Fermenting Bacterium, Soehngenia longevitae strain 1933PT, isolated from petroleum reservoir in Azerbaijan.</title>
        <authorList>
            <person name="Grouzdev D.S."/>
            <person name="Bidzhieva S.K."/>
            <person name="Sokolova D.S."/>
            <person name="Tourova T.P."/>
            <person name="Poltaraus A.B."/>
            <person name="Nazina T.N."/>
        </authorList>
    </citation>
    <scope>NUCLEOTIDE SEQUENCE [LARGE SCALE GENOMIC DNA]</scope>
    <source>
        <strain evidence="2 3">1933P</strain>
    </source>
</reference>
<comment type="caution">
    <text evidence="2">The sequence shown here is derived from an EMBL/GenBank/DDBJ whole genome shotgun (WGS) entry which is preliminary data.</text>
</comment>
<proteinExistence type="predicted"/>
<dbReference type="PROSITE" id="PS51918">
    <property type="entry name" value="RADICAL_SAM"/>
    <property type="match status" value="1"/>
</dbReference>
<dbReference type="InterPro" id="IPR007197">
    <property type="entry name" value="rSAM"/>
</dbReference>
<dbReference type="InterPro" id="IPR058240">
    <property type="entry name" value="rSAM_sf"/>
</dbReference>
<dbReference type="InterPro" id="IPR006638">
    <property type="entry name" value="Elp3/MiaA/NifB-like_rSAM"/>
</dbReference>
<dbReference type="NCBIfam" id="TIGR03960">
    <property type="entry name" value="rSAM_fuse_unch"/>
    <property type="match status" value="1"/>
</dbReference>
<evidence type="ECO:0000313" key="3">
    <source>
        <dbReference type="Proteomes" id="UP000298381"/>
    </source>
</evidence>
<dbReference type="InterPro" id="IPR045784">
    <property type="entry name" value="Radical_SAM_N2"/>
</dbReference>
<protein>
    <submittedName>
        <fullName evidence="2">TIGR03960 family B12-binding radical SAM protein</fullName>
    </submittedName>
</protein>
<dbReference type="SFLD" id="SFLDS00029">
    <property type="entry name" value="Radical_SAM"/>
    <property type="match status" value="1"/>
</dbReference>
<dbReference type="OrthoDB" id="9806827at2"/>
<dbReference type="GO" id="GO:0003824">
    <property type="term" value="F:catalytic activity"/>
    <property type="evidence" value="ECO:0007669"/>
    <property type="project" value="InterPro"/>
</dbReference>
<dbReference type="SUPFAM" id="SSF102114">
    <property type="entry name" value="Radical SAM enzymes"/>
    <property type="match status" value="1"/>
</dbReference>
<dbReference type="GO" id="GO:0051536">
    <property type="term" value="F:iron-sulfur cluster binding"/>
    <property type="evidence" value="ECO:0007669"/>
    <property type="project" value="InterPro"/>
</dbReference>
<dbReference type="RefSeq" id="WP_135271093.1">
    <property type="nucleotide sequence ID" value="NZ_SRIB01000007.1"/>
</dbReference>
<dbReference type="EMBL" id="SRIB01000007">
    <property type="protein sequence ID" value="TFZ40021.1"/>
    <property type="molecule type" value="Genomic_DNA"/>
</dbReference>
<feature type="domain" description="Radical SAM core" evidence="1">
    <location>
        <begin position="256"/>
        <end position="493"/>
    </location>
</feature>
<dbReference type="AlphaFoldDB" id="A0A4Z0D2Q1"/>
<dbReference type="PANTHER" id="PTHR42731">
    <property type="entry name" value="SLL1084 PROTEIN"/>
    <property type="match status" value="1"/>
</dbReference>
<organism evidence="2 3">
    <name type="scientific">Soehngenia longivitae</name>
    <dbReference type="NCBI Taxonomy" id="2562294"/>
    <lineage>
        <taxon>Bacteria</taxon>
        <taxon>Bacillati</taxon>
        <taxon>Bacillota</taxon>
        <taxon>Tissierellia</taxon>
        <taxon>Tissierellales</taxon>
        <taxon>Tissierellaceae</taxon>
        <taxon>Soehngenia</taxon>
    </lineage>
</organism>
<dbReference type="CDD" id="cd01335">
    <property type="entry name" value="Radical_SAM"/>
    <property type="match status" value="1"/>
</dbReference>
<dbReference type="Gene3D" id="3.40.50.280">
    <property type="entry name" value="Cobalamin-binding domain"/>
    <property type="match status" value="1"/>
</dbReference>
<dbReference type="InterPro" id="IPR023862">
    <property type="entry name" value="CHP03960_rSAM"/>
</dbReference>
<dbReference type="InterPro" id="IPR023404">
    <property type="entry name" value="rSAM_horseshoe"/>
</dbReference>
<keyword evidence="3" id="KW-1185">Reference proteome</keyword>
<name>A0A4Z0D2Q1_9FIRM</name>
<dbReference type="Pfam" id="PF19864">
    <property type="entry name" value="Radical_SAM_N2"/>
    <property type="match status" value="1"/>
</dbReference>
<dbReference type="SMART" id="SM00729">
    <property type="entry name" value="Elp3"/>
    <property type="match status" value="1"/>
</dbReference>
<dbReference type="PANTHER" id="PTHR42731:SF1">
    <property type="entry name" value="RADICAL SAM DOMAIN PROTEIN"/>
    <property type="match status" value="1"/>
</dbReference>
<sequence>MINIKNLDKALKKVEKPARYIGLEENSHNKDINHAKVKFAFAFPDVYEVGMSHLGLHILYNLINDQQDFVCERTFAPWFDMEYQMRDKNIELYTLESKEEVRNFDIVGFTLQYELSYTNLLNMLDLAKIPILSKDRDETFPIVIAGGPCAFNPEPLADFIDLFLIGEGEEATLELLELYKKHKEGDFNKKEFLYDAATKIEGIYVPSFYEIFYNKDNTISKRVVLESKVPEIIKKRRVRDLDKMYCPERMLVPYIETVHDRISLELFRGCTHGCRFCEAGFIYRPIREKSVDTLLCQAEKLVDSTGYDTISLSSLSSCDYTQLDLLIHSLLDKFEDKKVGVSLPSLRLDSISIDILKEIERVRKTSLTFAPEAGSQRLRDVINKGVNESDLEMAVSYAFKEGYSKIKLYFMMGLPTETEDDLIGIRDLSYKVKDMFFNRPKEEKVGNFQLTTSVSCFVPKPFTPFQWHGQDSIEKFYDKIDLLKKTFKDPKIKFNYHDPRVSYMEAIISRGDRRISNLLLKAWEYGCKFDGWSSAFNFDIWQKAINDSGIDPHFYANRTRDFDEILPWDFINAGPTKKTLIREYNKALDGNITPDCREVCNGCGIDNCEMRGVFN</sequence>
<dbReference type="Proteomes" id="UP000298381">
    <property type="component" value="Unassembled WGS sequence"/>
</dbReference>
<gene>
    <name evidence="2" type="ORF">E4100_05825</name>
</gene>
<dbReference type="SFLD" id="SFLDG01082">
    <property type="entry name" value="B12-binding_domain_containing"/>
    <property type="match status" value="1"/>
</dbReference>
<evidence type="ECO:0000259" key="1">
    <source>
        <dbReference type="PROSITE" id="PS51918"/>
    </source>
</evidence>